<dbReference type="Proteomes" id="UP000465266">
    <property type="component" value="Unassembled WGS sequence"/>
</dbReference>
<gene>
    <name evidence="1" type="ORF">IFM53868_10197</name>
</gene>
<sequence>MDTVHRGSIQAQLVSTSCCKAHWIITFSQFGECINAELSGNTVWYTRETFGEVLDSIEFRINDGVPPIDEMKGHMWLPEQLMKHQEFCRSAEWVWGVLWLYTHIGYIEEVSTAGISLDQLLELLVDKQLEALIYVGMGRLQVENDDMRGCSRTESDDGQEARSLETIGDVHCHPEHYEGKRERLEGATGLGKVCLEGKIRGSI</sequence>
<proteinExistence type="predicted"/>
<accession>A0ABQ1BDJ1</accession>
<evidence type="ECO:0000313" key="2">
    <source>
        <dbReference type="Proteomes" id="UP000465266"/>
    </source>
</evidence>
<dbReference type="EMBL" id="BLKG01000211">
    <property type="protein sequence ID" value="GFF99257.1"/>
    <property type="molecule type" value="Genomic_DNA"/>
</dbReference>
<comment type="caution">
    <text evidence="1">The sequence shown here is derived from an EMBL/GenBank/DDBJ whole genome shotgun (WGS) entry which is preliminary data.</text>
</comment>
<keyword evidence="2" id="KW-1185">Reference proteome</keyword>
<dbReference type="PROSITE" id="PS51257">
    <property type="entry name" value="PROKAR_LIPOPROTEIN"/>
    <property type="match status" value="1"/>
</dbReference>
<evidence type="ECO:0000313" key="1">
    <source>
        <dbReference type="EMBL" id="GFF99257.1"/>
    </source>
</evidence>
<reference evidence="1 2" key="1">
    <citation type="submission" date="2020-01" db="EMBL/GenBank/DDBJ databases">
        <title>Draft genome sequence of Aspergillus udagawae IFM 53868.</title>
        <authorList>
            <person name="Takahashi H."/>
            <person name="Yaguchi T."/>
        </authorList>
    </citation>
    <scope>NUCLEOTIDE SEQUENCE [LARGE SCALE GENOMIC DNA]</scope>
    <source>
        <strain evidence="1 2">IFM 53868</strain>
    </source>
</reference>
<protein>
    <submittedName>
        <fullName evidence="1">Uncharacterized protein</fullName>
    </submittedName>
</protein>
<name>A0ABQ1BDJ1_9EURO</name>
<organism evidence="1 2">
    <name type="scientific">Aspergillus udagawae</name>
    <dbReference type="NCBI Taxonomy" id="91492"/>
    <lineage>
        <taxon>Eukaryota</taxon>
        <taxon>Fungi</taxon>
        <taxon>Dikarya</taxon>
        <taxon>Ascomycota</taxon>
        <taxon>Pezizomycotina</taxon>
        <taxon>Eurotiomycetes</taxon>
        <taxon>Eurotiomycetidae</taxon>
        <taxon>Eurotiales</taxon>
        <taxon>Aspergillaceae</taxon>
        <taxon>Aspergillus</taxon>
        <taxon>Aspergillus subgen. Fumigati</taxon>
    </lineage>
</organism>